<dbReference type="InterPro" id="IPR020846">
    <property type="entry name" value="MFS_dom"/>
</dbReference>
<feature type="domain" description="Major facilitator superfamily (MFS) profile" evidence="9">
    <location>
        <begin position="166"/>
        <end position="590"/>
    </location>
</feature>
<dbReference type="GO" id="GO:0006820">
    <property type="term" value="P:monoatomic anion transport"/>
    <property type="evidence" value="ECO:0007669"/>
    <property type="project" value="TreeGrafter"/>
</dbReference>
<dbReference type="GO" id="GO:0016020">
    <property type="term" value="C:membrane"/>
    <property type="evidence" value="ECO:0007669"/>
    <property type="project" value="UniProtKB-SubCell"/>
</dbReference>
<feature type="transmembrane region" description="Helical" evidence="8">
    <location>
        <begin position="564"/>
        <end position="585"/>
    </location>
</feature>
<feature type="transmembrane region" description="Helical" evidence="8">
    <location>
        <begin position="233"/>
        <end position="252"/>
    </location>
</feature>
<feature type="transmembrane region" description="Helical" evidence="8">
    <location>
        <begin position="473"/>
        <end position="492"/>
    </location>
</feature>
<dbReference type="GO" id="GO:0015293">
    <property type="term" value="F:symporter activity"/>
    <property type="evidence" value="ECO:0007669"/>
    <property type="project" value="UniProtKB-KW"/>
</dbReference>
<feature type="transmembrane region" description="Helical" evidence="8">
    <location>
        <begin position="436"/>
        <end position="461"/>
    </location>
</feature>
<evidence type="ECO:0000313" key="10">
    <source>
        <dbReference type="EMBL" id="QJA42329.1"/>
    </source>
</evidence>
<keyword evidence="6 8" id="KW-0472">Membrane</keyword>
<reference evidence="10" key="1">
    <citation type="journal article" date="2020" name="Coral Reefs">
        <title>The fluted giant clam (Tridacna squamosa) increases nitrate absorption and upregulates the expression of a homolog of SIALIN (H+:2NO3- cotransporter) in the ctenidium during light exposure.</title>
        <authorList>
            <person name="Ip Y.K."/>
            <person name="Hiong K.C."/>
            <person name="Teng J.H.Q."/>
            <person name="Boo M.V."/>
            <person name="Choo C.Y.L."/>
            <person name="Wong W.P."/>
            <person name="Chew S.F."/>
        </authorList>
    </citation>
    <scope>NUCLEOTIDE SEQUENCE</scope>
    <source>
        <tissue evidence="10">Ctenidium</tissue>
    </source>
</reference>
<evidence type="ECO:0000256" key="3">
    <source>
        <dbReference type="ARBA" id="ARBA00022692"/>
    </source>
</evidence>
<feature type="transmembrane region" description="Helical" evidence="8">
    <location>
        <begin position="327"/>
        <end position="346"/>
    </location>
</feature>
<evidence type="ECO:0000259" key="9">
    <source>
        <dbReference type="PROSITE" id="PS50850"/>
    </source>
</evidence>
<proteinExistence type="evidence at transcript level"/>
<dbReference type="PANTHER" id="PTHR11662">
    <property type="entry name" value="SOLUTE CARRIER FAMILY 17"/>
    <property type="match status" value="1"/>
</dbReference>
<sequence>MSSPPMNQSPLVTGSPTGAKSPGEIPRTKKESQVAKLQRQASKDSTGPRLRTVSSGSSIRARTDSTASGVRRPSLSLGHSNSIPFHLGVPSAEEIDLDKVPWWTSKRLLLSVTCFVGFFFLYSLRVNLSTAIVCMTKEILEASANVTNPIVYNTTNSTNSTDGTNITVLVPQPKKLTGYDADGCPIMASGRKLEGEFEWSKSLQGLVLGAFFWGYTVMQIPSGFLSDRFGARLTISCGMFPVAVLTIISPFLARGSPYLLLVGRAMIGLGEAMMYPGMQSLWSKWAPPHERSRLVGFAFGGSQLGNALTFPFSGLLCVYGFDGGWPSVFYVTGMLAFLWCCVYVLYTRDSPGQMSSISAIERKYIEQSLGTYGQSVEERLAQRKQDKPWKKIFTSGPVWAILIANACGNYGAYMLLTQMPTYMKEVLKFDIKSNGAFSMIPYLAFWLFIILGGQIADVIITREILSIEMTRKLCCCAGMIIPAIFLVLTGYMDCQNQVGAVVLLSLSMAFCGFQFSSFFINHGDIAPKYAGTVFGFTNTGASIPGILAPYIVGAITQNKTKEEWRIAFYIAGGVYLFGALMYCILAKGEVLEWAKEEVEHDIREEFPLHEITEEHDDEEHDKMLNGDKAAVVFE</sequence>
<dbReference type="PROSITE" id="PS50850">
    <property type="entry name" value="MFS"/>
    <property type="match status" value="1"/>
</dbReference>
<dbReference type="InterPro" id="IPR011701">
    <property type="entry name" value="MFS"/>
</dbReference>
<evidence type="ECO:0000256" key="6">
    <source>
        <dbReference type="ARBA" id="ARBA00023136"/>
    </source>
</evidence>
<keyword evidence="4" id="KW-0769">Symport</keyword>
<comment type="subcellular location">
    <subcellularLocation>
        <location evidence="1">Membrane</location>
        <topology evidence="1">Multi-pass membrane protein</topology>
    </subcellularLocation>
</comment>
<accession>A0A6H1Z535</accession>
<evidence type="ECO:0000256" key="4">
    <source>
        <dbReference type="ARBA" id="ARBA00022847"/>
    </source>
</evidence>
<feature type="transmembrane region" description="Helical" evidence="8">
    <location>
        <begin position="498"/>
        <end position="520"/>
    </location>
</feature>
<organism evidence="10">
    <name type="scientific">Tridacna squamosa</name>
    <name type="common">Fluted giant clam</name>
    <dbReference type="NCBI Taxonomy" id="80830"/>
    <lineage>
        <taxon>Eukaryota</taxon>
        <taxon>Metazoa</taxon>
        <taxon>Spiralia</taxon>
        <taxon>Lophotrochozoa</taxon>
        <taxon>Mollusca</taxon>
        <taxon>Bivalvia</taxon>
        <taxon>Autobranchia</taxon>
        <taxon>Heteroconchia</taxon>
        <taxon>Euheterodonta</taxon>
        <taxon>Imparidentia</taxon>
        <taxon>Neoheterodontei</taxon>
        <taxon>Cardiida</taxon>
        <taxon>Cardioidea</taxon>
        <taxon>Cardiidae</taxon>
        <taxon>Tridacninae</taxon>
        <taxon>Tridacna</taxon>
    </lineage>
</organism>
<feature type="transmembrane region" description="Helical" evidence="8">
    <location>
        <begin position="108"/>
        <end position="125"/>
    </location>
</feature>
<dbReference type="EMBL" id="MN095215">
    <property type="protein sequence ID" value="QJA42329.1"/>
    <property type="molecule type" value="mRNA"/>
</dbReference>
<dbReference type="CDD" id="cd17318">
    <property type="entry name" value="MFS_SLC17"/>
    <property type="match status" value="1"/>
</dbReference>
<name>A0A6H1Z535_TRISQ</name>
<keyword evidence="3 8" id="KW-0812">Transmembrane</keyword>
<dbReference type="InterPro" id="IPR036259">
    <property type="entry name" value="MFS_trans_sf"/>
</dbReference>
<evidence type="ECO:0000256" key="5">
    <source>
        <dbReference type="ARBA" id="ARBA00022989"/>
    </source>
</evidence>
<dbReference type="Pfam" id="PF07690">
    <property type="entry name" value="MFS_1"/>
    <property type="match status" value="1"/>
</dbReference>
<keyword evidence="5 8" id="KW-1133">Transmembrane helix</keyword>
<dbReference type="AlphaFoldDB" id="A0A6H1Z535"/>
<dbReference type="FunFam" id="1.20.1250.20:FF:000003">
    <property type="entry name" value="Solute carrier family 17 member 3"/>
    <property type="match status" value="1"/>
</dbReference>
<dbReference type="InterPro" id="IPR050382">
    <property type="entry name" value="MFS_Na/Anion_cotransporter"/>
</dbReference>
<evidence type="ECO:0000256" key="7">
    <source>
        <dbReference type="SAM" id="MobiDB-lite"/>
    </source>
</evidence>
<dbReference type="SUPFAM" id="SSF103473">
    <property type="entry name" value="MFS general substrate transporter"/>
    <property type="match status" value="1"/>
</dbReference>
<feature type="transmembrane region" description="Helical" evidence="8">
    <location>
        <begin position="203"/>
        <end position="221"/>
    </location>
</feature>
<evidence type="ECO:0000256" key="8">
    <source>
        <dbReference type="SAM" id="Phobius"/>
    </source>
</evidence>
<dbReference type="PANTHER" id="PTHR11662:SF399">
    <property type="entry name" value="FI19708P1-RELATED"/>
    <property type="match status" value="1"/>
</dbReference>
<feature type="transmembrane region" description="Helical" evidence="8">
    <location>
        <begin position="392"/>
        <end position="416"/>
    </location>
</feature>
<dbReference type="Gene3D" id="1.20.1250.20">
    <property type="entry name" value="MFS general substrate transporter like domains"/>
    <property type="match status" value="2"/>
</dbReference>
<protein>
    <submittedName>
        <fullName evidence="10">Sialin-like protein</fullName>
    </submittedName>
</protein>
<keyword evidence="2" id="KW-0813">Transport</keyword>
<feature type="transmembrane region" description="Helical" evidence="8">
    <location>
        <begin position="532"/>
        <end position="552"/>
    </location>
</feature>
<feature type="transmembrane region" description="Helical" evidence="8">
    <location>
        <begin position="258"/>
        <end position="276"/>
    </location>
</feature>
<feature type="compositionally biased region" description="Polar residues" evidence="7">
    <location>
        <begin position="52"/>
        <end position="68"/>
    </location>
</feature>
<evidence type="ECO:0000256" key="1">
    <source>
        <dbReference type="ARBA" id="ARBA00004141"/>
    </source>
</evidence>
<feature type="region of interest" description="Disordered" evidence="7">
    <location>
        <begin position="1"/>
        <end position="75"/>
    </location>
</feature>
<evidence type="ECO:0000256" key="2">
    <source>
        <dbReference type="ARBA" id="ARBA00022448"/>
    </source>
</evidence>
<feature type="compositionally biased region" description="Polar residues" evidence="7">
    <location>
        <begin position="1"/>
        <end position="18"/>
    </location>
</feature>